<dbReference type="PANTHER" id="PTHR10572">
    <property type="entry name" value="3-HYDROXY-3-METHYLGLUTARYL-COENZYME A REDUCTASE"/>
    <property type="match status" value="1"/>
</dbReference>
<name>A0A8U0A7M3_9EURY</name>
<dbReference type="Gene3D" id="1.10.8.660">
    <property type="match status" value="1"/>
</dbReference>
<dbReference type="SUPFAM" id="SSF56542">
    <property type="entry name" value="Substrate-binding domain of HMG-CoA reductase"/>
    <property type="match status" value="1"/>
</dbReference>
<dbReference type="PROSITE" id="PS00318">
    <property type="entry name" value="HMG_COA_REDUCTASE_2"/>
    <property type="match status" value="1"/>
</dbReference>
<geneLocation type="plasmid" evidence="4 5">
    <name>unnamed2</name>
</geneLocation>
<reference evidence="4" key="1">
    <citation type="submission" date="2022-04" db="EMBL/GenBank/DDBJ databases">
        <title>Halocatena sp. nov., isolated from a salt lake.</title>
        <authorList>
            <person name="Cui H.-L."/>
        </authorList>
    </citation>
    <scope>NUCLEOTIDE SEQUENCE</scope>
    <source>
        <strain evidence="4">AD-1</strain>
        <plasmid evidence="4">unnamed2</plasmid>
    </source>
</reference>
<evidence type="ECO:0000256" key="1">
    <source>
        <dbReference type="ARBA" id="ARBA00007661"/>
    </source>
</evidence>
<dbReference type="Pfam" id="PF00368">
    <property type="entry name" value="HMG-CoA_red"/>
    <property type="match status" value="1"/>
</dbReference>
<evidence type="ECO:0000313" key="4">
    <source>
        <dbReference type="EMBL" id="UPM44836.1"/>
    </source>
</evidence>
<dbReference type="Gene3D" id="3.90.770.10">
    <property type="entry name" value="3-hydroxy-3-methylglutaryl-coenzyme A Reductase, Chain A, domain 2"/>
    <property type="match status" value="2"/>
</dbReference>
<proteinExistence type="inferred from homology"/>
<dbReference type="NCBIfam" id="TIGR00532">
    <property type="entry name" value="HMG_CoA_R_NAD"/>
    <property type="match status" value="1"/>
</dbReference>
<dbReference type="InterPro" id="IPR009023">
    <property type="entry name" value="HMG_CoA_Rdtase_NAD(P)-bd_sf"/>
</dbReference>
<accession>A0A8U0A7M3</accession>
<dbReference type="InterPro" id="IPR009029">
    <property type="entry name" value="HMG_CoA_Rdtase_sub-bd_dom_sf"/>
</dbReference>
<dbReference type="InterPro" id="IPR002202">
    <property type="entry name" value="HMG_CoA_Rdtase"/>
</dbReference>
<evidence type="ECO:0000313" key="5">
    <source>
        <dbReference type="Proteomes" id="UP000831768"/>
    </source>
</evidence>
<organism evidence="4 5">
    <name type="scientific">Halocatena salina</name>
    <dbReference type="NCBI Taxonomy" id="2934340"/>
    <lineage>
        <taxon>Archaea</taxon>
        <taxon>Methanobacteriati</taxon>
        <taxon>Methanobacteriota</taxon>
        <taxon>Stenosarchaea group</taxon>
        <taxon>Halobacteria</taxon>
        <taxon>Halobacteriales</taxon>
        <taxon>Natronomonadaceae</taxon>
        <taxon>Halocatena</taxon>
    </lineage>
</organism>
<keyword evidence="5" id="KW-1185">Reference proteome</keyword>
<keyword evidence="2 3" id="KW-0560">Oxidoreductase</keyword>
<dbReference type="PRINTS" id="PR00071">
    <property type="entry name" value="HMGCOARDTASE"/>
</dbReference>
<sequence length="422" mass="45122">MDSRIPDFYEETPQRRREIITSRCLLSEEDSDALREGPNSELMDSLSENVIGSISLPLSVATNFVIDGEDVLVPMAVEESSVVAAASYGAKLTRDTGGFSTSVSGPYMLGQIQIRDISDPFSAKMRVLERADEIRSMANDQGVLVSHGGGCEDVTARVVDTPRGPMVVVHLLVNVQDAMGANAVNTMAEAVAPLVEEETSGEAVLRVLSNLADHRVARVRCTITPEMLEREQSSLSGEEVRDRIVDAWAFAAGDPYRAATHNKGILNGMDALAVATMNDWRAIEAGAHAFAANDGYGPLSTYEIDTEGNLSCSIEVPVQVGTVGGATRAHPTASAAMKILDVESSDELVAIFGAVGLAENIASMRALADEGIQTGHMKLHAKNIARETDAPDELIEEIAARMVAEDDIRAGRARELAEELSQ</sequence>
<dbReference type="RefSeq" id="WP_247995490.1">
    <property type="nucleotide sequence ID" value="NZ_CP096021.1"/>
</dbReference>
<evidence type="ECO:0000256" key="2">
    <source>
        <dbReference type="ARBA" id="ARBA00023002"/>
    </source>
</evidence>
<evidence type="ECO:0000256" key="3">
    <source>
        <dbReference type="RuleBase" id="RU361219"/>
    </source>
</evidence>
<dbReference type="GO" id="GO:0015936">
    <property type="term" value="P:coenzyme A metabolic process"/>
    <property type="evidence" value="ECO:0007669"/>
    <property type="project" value="InterPro"/>
</dbReference>
<dbReference type="KEGG" id="haad:MW046_15715"/>
<keyword evidence="4" id="KW-0614">Plasmid</keyword>
<dbReference type="PROSITE" id="PS00066">
    <property type="entry name" value="HMG_COA_REDUCTASE_1"/>
    <property type="match status" value="1"/>
</dbReference>
<dbReference type="EMBL" id="CP096021">
    <property type="protein sequence ID" value="UPM44836.1"/>
    <property type="molecule type" value="Genomic_DNA"/>
</dbReference>
<dbReference type="PROSITE" id="PS50065">
    <property type="entry name" value="HMG_COA_REDUCTASE_4"/>
    <property type="match status" value="1"/>
</dbReference>
<dbReference type="GO" id="GO:0004420">
    <property type="term" value="F:hydroxymethylglutaryl-CoA reductase (NADPH) activity"/>
    <property type="evidence" value="ECO:0007669"/>
    <property type="project" value="InterPro"/>
</dbReference>
<dbReference type="Proteomes" id="UP000831768">
    <property type="component" value="Plasmid unnamed2"/>
</dbReference>
<dbReference type="SUPFAM" id="SSF55035">
    <property type="entry name" value="NAD-binding domain of HMG-CoA reductase"/>
    <property type="match status" value="1"/>
</dbReference>
<protein>
    <recommendedName>
        <fullName evidence="3">3-hydroxy-3-methylglutaryl coenzyme A reductase</fullName>
        <shortName evidence="3">HMG-CoA reductase</shortName>
    </recommendedName>
</protein>
<dbReference type="PANTHER" id="PTHR10572:SF24">
    <property type="entry name" value="3-HYDROXY-3-METHYLGLUTARYL-COENZYME A REDUCTASE"/>
    <property type="match status" value="1"/>
</dbReference>
<dbReference type="InterPro" id="IPR004553">
    <property type="entry name" value="HMG_CoA_Rdtase_bac-typ"/>
</dbReference>
<dbReference type="InterPro" id="IPR023076">
    <property type="entry name" value="HMG_CoA_Rdtase_CS"/>
</dbReference>
<dbReference type="AlphaFoldDB" id="A0A8U0A7M3"/>
<gene>
    <name evidence="4" type="ORF">MW046_15715</name>
</gene>
<dbReference type="GeneID" id="71929524"/>
<dbReference type="CDD" id="cd00644">
    <property type="entry name" value="HMG-CoA_reductase_classII"/>
    <property type="match status" value="1"/>
</dbReference>
<dbReference type="InterPro" id="IPR023074">
    <property type="entry name" value="HMG_CoA_Rdtase_cat_sf"/>
</dbReference>
<comment type="similarity">
    <text evidence="1 3">Belongs to the HMG-CoA reductase family.</text>
</comment>